<dbReference type="Gene3D" id="3.40.50.150">
    <property type="entry name" value="Vaccinia Virus protein VP39"/>
    <property type="match status" value="1"/>
</dbReference>
<sequence>MIFERDRQRLLLQNASQTNIGSRKLLLNNLKQSLFRQVSGRWMFRLAKFLFFFILFGYLLWLWIARPQVIIDENFGESDPTSADSDITKIETLCSQSTSTCYSVVDIINHKTASVQRGMYIDGFEKEYDTVKELIPPKGMTFETSDTRMWTINNTAITTQYVAAMITQLFTTSALPLEDSGDSERELLVIGLGGGNFDMFLHTKRQNIKITVVELEPVVVQLATRWFGVVDNDQRKTVIKDGIVAISEAKDRASKYDAVILDACDNTKEMPCPAKTFLTDQILINIKSILKPMGTLIVNILPLKRHEINVEKVVKTLLSHFPVCIKMHMSYEANVVVSCLPYSFAADNLDDTKQLILQRAETATNNLGIHRVLEYLDLTIVLK</sequence>
<proteinExistence type="inferred from homology"/>
<dbReference type="AlphaFoldDB" id="A0A914Z1A5"/>
<keyword evidence="4" id="KW-1133">Transmembrane helix</keyword>
<dbReference type="PANTHER" id="PTHR12176">
    <property type="entry name" value="SAM-DEPENDENT METHYLTRANSFERASE SUPERFAMILY PROTEIN"/>
    <property type="match status" value="1"/>
</dbReference>
<evidence type="ECO:0000256" key="1">
    <source>
        <dbReference type="ARBA" id="ARBA00008361"/>
    </source>
</evidence>
<dbReference type="GO" id="GO:0008168">
    <property type="term" value="F:methyltransferase activity"/>
    <property type="evidence" value="ECO:0007669"/>
    <property type="project" value="UniProtKB-KW"/>
</dbReference>
<dbReference type="Proteomes" id="UP000887577">
    <property type="component" value="Unplaced"/>
</dbReference>
<evidence type="ECO:0000256" key="3">
    <source>
        <dbReference type="ARBA" id="ARBA00022679"/>
    </source>
</evidence>
<organism evidence="5 6">
    <name type="scientific">Panagrolaimus superbus</name>
    <dbReference type="NCBI Taxonomy" id="310955"/>
    <lineage>
        <taxon>Eukaryota</taxon>
        <taxon>Metazoa</taxon>
        <taxon>Ecdysozoa</taxon>
        <taxon>Nematoda</taxon>
        <taxon>Chromadorea</taxon>
        <taxon>Rhabditida</taxon>
        <taxon>Tylenchina</taxon>
        <taxon>Panagrolaimomorpha</taxon>
        <taxon>Panagrolaimoidea</taxon>
        <taxon>Panagrolaimidae</taxon>
        <taxon>Panagrolaimus</taxon>
    </lineage>
</organism>
<dbReference type="SUPFAM" id="SSF53335">
    <property type="entry name" value="S-adenosyl-L-methionine-dependent methyltransferases"/>
    <property type="match status" value="1"/>
</dbReference>
<dbReference type="PANTHER" id="PTHR12176:SF85">
    <property type="entry name" value="METHYLTRANSFERASE-LIKE PROTEIN 13"/>
    <property type="match status" value="1"/>
</dbReference>
<keyword evidence="5" id="KW-1185">Reference proteome</keyword>
<dbReference type="GO" id="GO:0032259">
    <property type="term" value="P:methylation"/>
    <property type="evidence" value="ECO:0007669"/>
    <property type="project" value="UniProtKB-KW"/>
</dbReference>
<evidence type="ECO:0000256" key="4">
    <source>
        <dbReference type="SAM" id="Phobius"/>
    </source>
</evidence>
<evidence type="ECO:0000313" key="5">
    <source>
        <dbReference type="Proteomes" id="UP000887577"/>
    </source>
</evidence>
<keyword evidence="4" id="KW-0812">Transmembrane</keyword>
<keyword evidence="3" id="KW-0808">Transferase</keyword>
<keyword evidence="2" id="KW-0489">Methyltransferase</keyword>
<feature type="transmembrane region" description="Helical" evidence="4">
    <location>
        <begin position="46"/>
        <end position="64"/>
    </location>
</feature>
<evidence type="ECO:0000256" key="2">
    <source>
        <dbReference type="ARBA" id="ARBA00022603"/>
    </source>
</evidence>
<comment type="similarity">
    <text evidence="1">Belongs to the methyltransferase superfamily.</text>
</comment>
<name>A0A914Z1A5_9BILA</name>
<keyword evidence="4" id="KW-0472">Membrane</keyword>
<dbReference type="WBParaSite" id="PSU_v2.g5905.t1">
    <property type="protein sequence ID" value="PSU_v2.g5905.t1"/>
    <property type="gene ID" value="PSU_v2.g5905"/>
</dbReference>
<evidence type="ECO:0000313" key="6">
    <source>
        <dbReference type="WBParaSite" id="PSU_v2.g5905.t1"/>
    </source>
</evidence>
<accession>A0A914Z1A5</accession>
<reference evidence="6" key="1">
    <citation type="submission" date="2022-11" db="UniProtKB">
        <authorList>
            <consortium name="WormBaseParasite"/>
        </authorList>
    </citation>
    <scope>IDENTIFICATION</scope>
</reference>
<dbReference type="NCBIfam" id="NF037959">
    <property type="entry name" value="MFS_SpdSyn"/>
    <property type="match status" value="1"/>
</dbReference>
<protein>
    <submittedName>
        <fullName evidence="6">Uncharacterized protein</fullName>
    </submittedName>
</protein>
<dbReference type="InterPro" id="IPR051419">
    <property type="entry name" value="Lys/N-term_MeTrsfase_sf"/>
</dbReference>
<dbReference type="InterPro" id="IPR029063">
    <property type="entry name" value="SAM-dependent_MTases_sf"/>
</dbReference>